<protein>
    <recommendedName>
        <fullName evidence="4">Hydroquinone glucosyltransferase</fullName>
    </recommendedName>
</protein>
<sequence>MEELQLIFVPGPGIGHIVSAIEVKEASSDSQTESKLPQIQAVVHVARQRPLIREALLGITATGARVVGFVVDMFCLTMTEVADEFSIPAYLYFTSDASFLSFTMFMQRLTDEHHVDITEFRDSNEKLPVPGFFNLVPATVMPSILLDKDGGSAIVMSSARLIRKTRGIFINTFQELEPNIILSTDDQLPPVYAVGPLLSFQTLVESEFSDVIEFLDQQPRKSVGFLCFGSLGSFT</sequence>
<reference evidence="2" key="2">
    <citation type="submission" date="2020-08" db="EMBL/GenBank/DDBJ databases">
        <title>Plant Genome Project.</title>
        <authorList>
            <person name="Zhang R.-G."/>
        </authorList>
    </citation>
    <scope>NUCLEOTIDE SEQUENCE</scope>
    <source>
        <strain evidence="2">Huo1</strain>
        <tissue evidence="2">Leaf</tissue>
    </source>
</reference>
<comment type="caution">
    <text evidence="2">The sequence shown here is derived from an EMBL/GenBank/DDBJ whole genome shotgun (WGS) entry which is preliminary data.</text>
</comment>
<dbReference type="PANTHER" id="PTHR48048:SF45">
    <property type="entry name" value="GLYCOSYLTRANSFERASE"/>
    <property type="match status" value="1"/>
</dbReference>
<dbReference type="SUPFAM" id="SSF53756">
    <property type="entry name" value="UDP-Glycosyltransferase/glycogen phosphorylase"/>
    <property type="match status" value="1"/>
</dbReference>
<evidence type="ECO:0000313" key="2">
    <source>
        <dbReference type="EMBL" id="KAG6419597.1"/>
    </source>
</evidence>
<dbReference type="InterPro" id="IPR050481">
    <property type="entry name" value="UDP-glycosyltransf_plant"/>
</dbReference>
<accession>A0A8X8ZV35</accession>
<evidence type="ECO:0000313" key="3">
    <source>
        <dbReference type="Proteomes" id="UP000298416"/>
    </source>
</evidence>
<reference evidence="2" key="1">
    <citation type="submission" date="2018-01" db="EMBL/GenBank/DDBJ databases">
        <authorList>
            <person name="Mao J.F."/>
        </authorList>
    </citation>
    <scope>NUCLEOTIDE SEQUENCE</scope>
    <source>
        <strain evidence="2">Huo1</strain>
        <tissue evidence="2">Leaf</tissue>
    </source>
</reference>
<name>A0A8X8ZV35_SALSN</name>
<dbReference type="Gene3D" id="3.40.50.2000">
    <property type="entry name" value="Glycogen Phosphorylase B"/>
    <property type="match status" value="2"/>
</dbReference>
<dbReference type="EMBL" id="PNBA02000007">
    <property type="protein sequence ID" value="KAG6419597.1"/>
    <property type="molecule type" value="Genomic_DNA"/>
</dbReference>
<proteinExistence type="inferred from homology"/>
<keyword evidence="3" id="KW-1185">Reference proteome</keyword>
<dbReference type="AlphaFoldDB" id="A0A8X8ZV35"/>
<organism evidence="2">
    <name type="scientific">Salvia splendens</name>
    <name type="common">Scarlet sage</name>
    <dbReference type="NCBI Taxonomy" id="180675"/>
    <lineage>
        <taxon>Eukaryota</taxon>
        <taxon>Viridiplantae</taxon>
        <taxon>Streptophyta</taxon>
        <taxon>Embryophyta</taxon>
        <taxon>Tracheophyta</taxon>
        <taxon>Spermatophyta</taxon>
        <taxon>Magnoliopsida</taxon>
        <taxon>eudicotyledons</taxon>
        <taxon>Gunneridae</taxon>
        <taxon>Pentapetalae</taxon>
        <taxon>asterids</taxon>
        <taxon>lamiids</taxon>
        <taxon>Lamiales</taxon>
        <taxon>Lamiaceae</taxon>
        <taxon>Nepetoideae</taxon>
        <taxon>Mentheae</taxon>
        <taxon>Salviinae</taxon>
        <taxon>Salvia</taxon>
        <taxon>Salvia subgen. Calosphace</taxon>
        <taxon>core Calosphace</taxon>
    </lineage>
</organism>
<dbReference type="GO" id="GO:0035251">
    <property type="term" value="F:UDP-glucosyltransferase activity"/>
    <property type="evidence" value="ECO:0007669"/>
    <property type="project" value="InterPro"/>
</dbReference>
<comment type="similarity">
    <text evidence="1">Belongs to the UDP-glycosyltransferase family.</text>
</comment>
<dbReference type="PANTHER" id="PTHR48048">
    <property type="entry name" value="GLYCOSYLTRANSFERASE"/>
    <property type="match status" value="1"/>
</dbReference>
<gene>
    <name evidence="2" type="ORF">SASPL_121819</name>
</gene>
<evidence type="ECO:0008006" key="4">
    <source>
        <dbReference type="Google" id="ProtNLM"/>
    </source>
</evidence>
<dbReference type="Proteomes" id="UP000298416">
    <property type="component" value="Unassembled WGS sequence"/>
</dbReference>
<evidence type="ECO:0000256" key="1">
    <source>
        <dbReference type="ARBA" id="ARBA00009995"/>
    </source>
</evidence>